<dbReference type="InterPro" id="IPR048366">
    <property type="entry name" value="TNP-like_GBD"/>
</dbReference>
<name>A0A8S3XZQ8_PARAO</name>
<dbReference type="OrthoDB" id="8192384at2759"/>
<protein>
    <submittedName>
        <fullName evidence="2">(apollo) hypothetical protein</fullName>
    </submittedName>
</protein>
<comment type="caution">
    <text evidence="2">The sequence shown here is derived from an EMBL/GenBank/DDBJ whole genome shotgun (WGS) entry which is preliminary data.</text>
</comment>
<keyword evidence="3" id="KW-1185">Reference proteome</keyword>
<accession>A0A8S3XZQ8</accession>
<proteinExistence type="predicted"/>
<reference evidence="2" key="1">
    <citation type="submission" date="2021-04" db="EMBL/GenBank/DDBJ databases">
        <authorList>
            <person name="Tunstrom K."/>
        </authorList>
    </citation>
    <scope>NUCLEOTIDE SEQUENCE</scope>
</reference>
<evidence type="ECO:0000259" key="1">
    <source>
        <dbReference type="Pfam" id="PF21788"/>
    </source>
</evidence>
<dbReference type="AlphaFoldDB" id="A0A8S3XZQ8"/>
<evidence type="ECO:0000313" key="2">
    <source>
        <dbReference type="EMBL" id="CAG5046376.1"/>
    </source>
</evidence>
<dbReference type="Proteomes" id="UP000691718">
    <property type="component" value="Unassembled WGS sequence"/>
</dbReference>
<evidence type="ECO:0000313" key="3">
    <source>
        <dbReference type="Proteomes" id="UP000691718"/>
    </source>
</evidence>
<dbReference type="EMBL" id="CAJQZP010001441">
    <property type="protein sequence ID" value="CAG5046376.1"/>
    <property type="molecule type" value="Genomic_DNA"/>
</dbReference>
<dbReference type="EMBL" id="CAJQZP010001441">
    <property type="protein sequence ID" value="CAG5046373.1"/>
    <property type="molecule type" value="Genomic_DNA"/>
</dbReference>
<gene>
    <name evidence="2" type="ORF">PAPOLLO_LOCUS23567</name>
</gene>
<dbReference type="Pfam" id="PF21788">
    <property type="entry name" value="TNP-like_GBD"/>
    <property type="match status" value="1"/>
</dbReference>
<feature type="domain" description="Transposable element P transposase-like GTP-binding insertion" evidence="1">
    <location>
        <begin position="134"/>
        <end position="218"/>
    </location>
</feature>
<sequence length="274" mass="30976">MWKEFAQSRLPLLEQNWKYLSTVVEELLNEKENIFHQNIEQSSEATAQPKLRVPLSEIENIVVEPCTSAKSSTQTLVDVARTTGFIDSVQNELNVATCSKSNLTKKRTKILANLGVTKHDIEVTSDFQCNEKPVKGTVKWSHIEAFYQLDKTNPNLVYAPQLTDNHLRPNCQQKMRVKLAAQVFSHSVTTGMLMKIAQNELPAEAHVTANFVQKFDELSPKNMSRQGPLLLKRFINTSVKRQPLQQILDLQKPSKSSDTISTHCAYIQPTSTNV</sequence>
<organism evidence="2 3">
    <name type="scientific">Parnassius apollo</name>
    <name type="common">Apollo butterfly</name>
    <name type="synonym">Papilio apollo</name>
    <dbReference type="NCBI Taxonomy" id="110799"/>
    <lineage>
        <taxon>Eukaryota</taxon>
        <taxon>Metazoa</taxon>
        <taxon>Ecdysozoa</taxon>
        <taxon>Arthropoda</taxon>
        <taxon>Hexapoda</taxon>
        <taxon>Insecta</taxon>
        <taxon>Pterygota</taxon>
        <taxon>Neoptera</taxon>
        <taxon>Endopterygota</taxon>
        <taxon>Lepidoptera</taxon>
        <taxon>Glossata</taxon>
        <taxon>Ditrysia</taxon>
        <taxon>Papilionoidea</taxon>
        <taxon>Papilionidae</taxon>
        <taxon>Parnassiinae</taxon>
        <taxon>Parnassini</taxon>
        <taxon>Parnassius</taxon>
        <taxon>Parnassius</taxon>
    </lineage>
</organism>